<dbReference type="AlphaFoldDB" id="A0A2D0MZJ8"/>
<sequence>MKLSKYFPLFFALLFLAVLAGCEKDDEQFFERTRLFRPVLNEPLMAEGNSIIVNLGNIREATSYTLEVSRDTFQTIDYTLESDTSYVILDETTLGEELFWNTIYQVRATAHADDPTYDSREADLGSVRTQRFPSILNIPAGSDVIDVAARVTWVKAGAPVTMVRLFSDTDLQLKNPIEEYEVSSEEEAAGEKIITGLTPLTGYQIAIYSGAGGTTLRGWENYTTLEAGVDPAAAGVIDLTASEDPDAVINAVATAADGDIILLQKGVLYNLPSESLDKSITIRGAYGFGAQQAILFTTGNWNIAEGANIDHIRFIDLEVRGEDPGGDYVFNPNRDAITTVRELTFDNCFINSFRGIIRVRGGVMVDNYNIINSIVHNIGGYGIFTADTDGDDRASIGNLLLQNSTFSKINTFIQSRQNSNSIIIEDCTLNEFTTRGGRVFRYRGGDGKSDVLNGITITNTIWGHGWDEGEAGTYEVRFIAEGLANTTFNLSNNFGTSQFSFSEGYELSGFPGIIYNGTADDLWVDPYDGLDFHFQDSGFSGRLTAGDPRWRPDL</sequence>
<accession>A0A2D0MZJ8</accession>
<name>A0A2D0MZJ8_FLAN2</name>
<dbReference type="SUPFAM" id="SSF51126">
    <property type="entry name" value="Pectin lyase-like"/>
    <property type="match status" value="1"/>
</dbReference>
<feature type="signal peptide" evidence="1">
    <location>
        <begin position="1"/>
        <end position="20"/>
    </location>
</feature>
<dbReference type="InterPro" id="IPR011050">
    <property type="entry name" value="Pectin_lyase_fold/virulence"/>
</dbReference>
<dbReference type="Proteomes" id="UP000223913">
    <property type="component" value="Unassembled WGS sequence"/>
</dbReference>
<evidence type="ECO:0000256" key="1">
    <source>
        <dbReference type="SAM" id="SignalP"/>
    </source>
</evidence>
<reference evidence="3 4" key="1">
    <citation type="submission" date="2017-10" db="EMBL/GenBank/DDBJ databases">
        <title>The draft genome sequence of Lewinella nigricans NBRC 102662.</title>
        <authorList>
            <person name="Wang K."/>
        </authorList>
    </citation>
    <scope>NUCLEOTIDE SEQUENCE [LARGE SCALE GENOMIC DNA]</scope>
    <source>
        <strain evidence="3 4">NBRC 102662</strain>
    </source>
</reference>
<organism evidence="3 4">
    <name type="scientific">Flavilitoribacter nigricans (strain ATCC 23147 / DSM 23189 / NBRC 102662 / NCIMB 1420 / SS-2)</name>
    <name type="common">Lewinella nigricans</name>
    <dbReference type="NCBI Taxonomy" id="1122177"/>
    <lineage>
        <taxon>Bacteria</taxon>
        <taxon>Pseudomonadati</taxon>
        <taxon>Bacteroidota</taxon>
        <taxon>Saprospiria</taxon>
        <taxon>Saprospirales</taxon>
        <taxon>Lewinellaceae</taxon>
        <taxon>Flavilitoribacter</taxon>
    </lineage>
</organism>
<keyword evidence="1" id="KW-0732">Signal</keyword>
<feature type="domain" description="DUF4957" evidence="2">
    <location>
        <begin position="276"/>
        <end position="406"/>
    </location>
</feature>
<dbReference type="PROSITE" id="PS51257">
    <property type="entry name" value="PROKAR_LIPOPROTEIN"/>
    <property type="match status" value="1"/>
</dbReference>
<dbReference type="Pfam" id="PF16318">
    <property type="entry name" value="DUF4957"/>
    <property type="match status" value="1"/>
</dbReference>
<gene>
    <name evidence="3" type="ORF">CRP01_36120</name>
</gene>
<comment type="caution">
    <text evidence="3">The sequence shown here is derived from an EMBL/GenBank/DDBJ whole genome shotgun (WGS) entry which is preliminary data.</text>
</comment>
<dbReference type="EMBL" id="PDUD01000051">
    <property type="protein sequence ID" value="PHN01647.1"/>
    <property type="molecule type" value="Genomic_DNA"/>
</dbReference>
<evidence type="ECO:0000313" key="4">
    <source>
        <dbReference type="Proteomes" id="UP000223913"/>
    </source>
</evidence>
<evidence type="ECO:0000259" key="2">
    <source>
        <dbReference type="Pfam" id="PF16318"/>
    </source>
</evidence>
<dbReference type="RefSeq" id="WP_099154961.1">
    <property type="nucleotide sequence ID" value="NZ_PDUD01000051.1"/>
</dbReference>
<feature type="chain" id="PRO_5012090333" evidence="1">
    <location>
        <begin position="21"/>
        <end position="554"/>
    </location>
</feature>
<dbReference type="InterPro" id="IPR032530">
    <property type="entry name" value="DUF4957"/>
</dbReference>
<dbReference type="OrthoDB" id="691503at2"/>
<keyword evidence="4" id="KW-1185">Reference proteome</keyword>
<proteinExistence type="predicted"/>
<evidence type="ECO:0000313" key="3">
    <source>
        <dbReference type="EMBL" id="PHN01647.1"/>
    </source>
</evidence>
<protein>
    <submittedName>
        <fullName evidence="3">DUF5123 domain-containing protein</fullName>
    </submittedName>
</protein>